<gene>
    <name evidence="2" type="ORF">PISMIDRAFT_12597</name>
</gene>
<dbReference type="EMBL" id="KN833757">
    <property type="protein sequence ID" value="KIK20964.1"/>
    <property type="molecule type" value="Genomic_DNA"/>
</dbReference>
<protein>
    <submittedName>
        <fullName evidence="2">Unplaced genomic scaffold scaffold_73, whole genome shotgun sequence</fullName>
    </submittedName>
</protein>
<keyword evidence="3" id="KW-1185">Reference proteome</keyword>
<name>A0A0C9Z498_9AGAM</name>
<dbReference type="AlphaFoldDB" id="A0A0C9Z498"/>
<proteinExistence type="predicted"/>
<evidence type="ECO:0000256" key="1">
    <source>
        <dbReference type="SAM" id="MobiDB-lite"/>
    </source>
</evidence>
<accession>A0A0C9Z498</accession>
<evidence type="ECO:0000313" key="3">
    <source>
        <dbReference type="Proteomes" id="UP000054018"/>
    </source>
</evidence>
<organism evidence="2 3">
    <name type="scientific">Pisolithus microcarpus 441</name>
    <dbReference type="NCBI Taxonomy" id="765257"/>
    <lineage>
        <taxon>Eukaryota</taxon>
        <taxon>Fungi</taxon>
        <taxon>Dikarya</taxon>
        <taxon>Basidiomycota</taxon>
        <taxon>Agaricomycotina</taxon>
        <taxon>Agaricomycetes</taxon>
        <taxon>Agaricomycetidae</taxon>
        <taxon>Boletales</taxon>
        <taxon>Sclerodermatineae</taxon>
        <taxon>Pisolithaceae</taxon>
        <taxon>Pisolithus</taxon>
    </lineage>
</organism>
<dbReference type="Proteomes" id="UP000054018">
    <property type="component" value="Unassembled WGS sequence"/>
</dbReference>
<reference evidence="3" key="2">
    <citation type="submission" date="2015-01" db="EMBL/GenBank/DDBJ databases">
        <title>Evolutionary Origins and Diversification of the Mycorrhizal Mutualists.</title>
        <authorList>
            <consortium name="DOE Joint Genome Institute"/>
            <consortium name="Mycorrhizal Genomics Consortium"/>
            <person name="Kohler A."/>
            <person name="Kuo A."/>
            <person name="Nagy L.G."/>
            <person name="Floudas D."/>
            <person name="Copeland A."/>
            <person name="Barry K.W."/>
            <person name="Cichocki N."/>
            <person name="Veneault-Fourrey C."/>
            <person name="LaButti K."/>
            <person name="Lindquist E.A."/>
            <person name="Lipzen A."/>
            <person name="Lundell T."/>
            <person name="Morin E."/>
            <person name="Murat C."/>
            <person name="Riley R."/>
            <person name="Ohm R."/>
            <person name="Sun H."/>
            <person name="Tunlid A."/>
            <person name="Henrissat B."/>
            <person name="Grigoriev I.V."/>
            <person name="Hibbett D.S."/>
            <person name="Martin F."/>
        </authorList>
    </citation>
    <scope>NUCLEOTIDE SEQUENCE [LARGE SCALE GENOMIC DNA]</scope>
    <source>
        <strain evidence="3">441</strain>
    </source>
</reference>
<feature type="region of interest" description="Disordered" evidence="1">
    <location>
        <begin position="99"/>
        <end position="212"/>
    </location>
</feature>
<dbReference type="OrthoDB" id="2688390at2759"/>
<reference evidence="2 3" key="1">
    <citation type="submission" date="2014-04" db="EMBL/GenBank/DDBJ databases">
        <authorList>
            <consortium name="DOE Joint Genome Institute"/>
            <person name="Kuo A."/>
            <person name="Kohler A."/>
            <person name="Costa M.D."/>
            <person name="Nagy L.G."/>
            <person name="Floudas D."/>
            <person name="Copeland A."/>
            <person name="Barry K.W."/>
            <person name="Cichocki N."/>
            <person name="Veneault-Fourrey C."/>
            <person name="LaButti K."/>
            <person name="Lindquist E.A."/>
            <person name="Lipzen A."/>
            <person name="Lundell T."/>
            <person name="Morin E."/>
            <person name="Murat C."/>
            <person name="Sun H."/>
            <person name="Tunlid A."/>
            <person name="Henrissat B."/>
            <person name="Grigoriev I.V."/>
            <person name="Hibbett D.S."/>
            <person name="Martin F."/>
            <person name="Nordberg H.P."/>
            <person name="Cantor M.N."/>
            <person name="Hua S.X."/>
        </authorList>
    </citation>
    <scope>NUCLEOTIDE SEQUENCE [LARGE SCALE GENOMIC DNA]</scope>
    <source>
        <strain evidence="2 3">441</strain>
    </source>
</reference>
<sequence>MDVPVVVKRFFDIPDDIDLDNAVLSDPSLTESSGSPHLTASDEQILDLEYWHSHPYQYGQLKQRLLPYQLPRALSNTSWTDKALLSGCDAPAPRFSMPHLLSQHSSPTKDVIPTSCAVQYPSPRSTTEPESDDVLPLHKHTPRSAIPARPVSPGSTTEPELDIPPHEQTPHPPQPVSSGSTTEHELGVPLRQQIPRPAGSPSKPIFKSIFATPSPPPPGSFYWKYVTPEEDAKWYDRAGQDNTFNVIHRWKKELEDLQ</sequence>
<dbReference type="HOGENOM" id="CLU_092150_0_0_1"/>
<evidence type="ECO:0000313" key="2">
    <source>
        <dbReference type="EMBL" id="KIK20964.1"/>
    </source>
</evidence>